<protein>
    <submittedName>
        <fullName evidence="1">DUF29 domain-containing protein</fullName>
    </submittedName>
</protein>
<dbReference type="Proteomes" id="UP001268256">
    <property type="component" value="Unassembled WGS sequence"/>
</dbReference>
<evidence type="ECO:0000313" key="2">
    <source>
        <dbReference type="Proteomes" id="UP001268256"/>
    </source>
</evidence>
<proteinExistence type="predicted"/>
<dbReference type="PANTHER" id="PTHR34235">
    <property type="entry name" value="SLR1203 PROTEIN-RELATED"/>
    <property type="match status" value="1"/>
</dbReference>
<keyword evidence="2" id="KW-1185">Reference proteome</keyword>
<dbReference type="AlphaFoldDB" id="A0AAE4JYQ5"/>
<dbReference type="EMBL" id="JAVMIP010000030">
    <property type="protein sequence ID" value="MDS3862438.1"/>
    <property type="molecule type" value="Genomic_DNA"/>
</dbReference>
<reference evidence="2" key="1">
    <citation type="submission" date="2023-07" db="EMBL/GenBank/DDBJ databases">
        <authorList>
            <person name="Luz R."/>
            <person name="Cordeiro R."/>
            <person name="Fonseca A."/>
            <person name="Goncalves V."/>
        </authorList>
    </citation>
    <scope>NUCLEOTIDE SEQUENCE [LARGE SCALE GENOMIC DNA]</scope>
    <source>
        <strain evidence="2">BACA0444</strain>
    </source>
</reference>
<dbReference type="InterPro" id="IPR002636">
    <property type="entry name" value="DUF29"/>
</dbReference>
<accession>A0AAE4JYQ5</accession>
<dbReference type="PANTHER" id="PTHR34235:SF3">
    <property type="entry name" value="SLR1203 PROTEIN"/>
    <property type="match status" value="1"/>
</dbReference>
<organism evidence="1 2">
    <name type="scientific">Pseudocalidococcus azoricus BACA0444</name>
    <dbReference type="NCBI Taxonomy" id="2918990"/>
    <lineage>
        <taxon>Bacteria</taxon>
        <taxon>Bacillati</taxon>
        <taxon>Cyanobacteriota</taxon>
        <taxon>Cyanophyceae</taxon>
        <taxon>Acaryochloridales</taxon>
        <taxon>Thermosynechococcaceae</taxon>
        <taxon>Pseudocalidococcus</taxon>
        <taxon>Pseudocalidococcus azoricus</taxon>
    </lineage>
</organism>
<dbReference type="Pfam" id="PF01724">
    <property type="entry name" value="DUF29"/>
    <property type="match status" value="1"/>
</dbReference>
<comment type="caution">
    <text evidence="1">The sequence shown here is derived from an EMBL/GenBank/DDBJ whole genome shotgun (WGS) entry which is preliminary data.</text>
</comment>
<gene>
    <name evidence="1" type="ORF">RIF25_16700</name>
</gene>
<dbReference type="Gene3D" id="1.20.1220.20">
    <property type="entry name" value="Uncharcterised protein PF01724"/>
    <property type="match status" value="1"/>
</dbReference>
<sequence>MMTVTTPTLYDVDYVDWIAETVARLKAKDFASLDLENLIEEMESLGRSERHALSSQWIRVVKHLLKLEAQPQATDYHNSWVSSILDGVREITELVEVSPSLKNYLRSNEVKWYQKSRQEASIETRLPQAQFPESCPYDVLDLIAGNYPESLRYFFVIE</sequence>
<name>A0AAE4JYQ5_9CYAN</name>
<evidence type="ECO:0000313" key="1">
    <source>
        <dbReference type="EMBL" id="MDS3862438.1"/>
    </source>
</evidence>